<dbReference type="Pfam" id="PF25925">
    <property type="entry name" value="DUF7970"/>
    <property type="match status" value="1"/>
</dbReference>
<gene>
    <name evidence="2" type="ORF">NDI89_11350</name>
</gene>
<evidence type="ECO:0000313" key="2">
    <source>
        <dbReference type="EMBL" id="MDF9746178.1"/>
    </source>
</evidence>
<dbReference type="Proteomes" id="UP001154061">
    <property type="component" value="Unassembled WGS sequence"/>
</dbReference>
<proteinExistence type="predicted"/>
<dbReference type="AlphaFoldDB" id="A0A9Q4Q3F0"/>
<protein>
    <submittedName>
        <fullName evidence="2">Uncharacterized protein</fullName>
    </submittedName>
</protein>
<dbReference type="EMBL" id="JAMQOT010000003">
    <property type="protein sequence ID" value="MDF9746178.1"/>
    <property type="molecule type" value="Genomic_DNA"/>
</dbReference>
<sequence>MKKGSGSDPFADARDEADDADEASQSGDGSDTEPPRSDTEDGTTRGETADDGGQTANSEEQSAEAIVGEPPQDGATDSGVPWVYVRDTVKQDREMVQFYLRDFVLEAEDEFVDAVGDELGTDVSKTDVREAAYEAAMHNVDEVVDRLEAWGFESVD</sequence>
<comment type="caution">
    <text evidence="2">The sequence shown here is derived from an EMBL/GenBank/DDBJ whole genome shotgun (WGS) entry which is preliminary data.</text>
</comment>
<accession>A0A9Q4Q3F0</accession>
<keyword evidence="3" id="KW-1185">Reference proteome</keyword>
<feature type="compositionally biased region" description="Basic and acidic residues" evidence="1">
    <location>
        <begin position="33"/>
        <end position="48"/>
    </location>
</feature>
<reference evidence="2" key="1">
    <citation type="submission" date="2022-06" db="EMBL/GenBank/DDBJ databases">
        <title>Natrinema sp. a new haloarchaeum isolate from saline soil.</title>
        <authorList>
            <person name="Strakova D."/>
            <person name="Galisteo C."/>
            <person name="Sanchez-Porro C."/>
            <person name="Ventosa A."/>
        </authorList>
    </citation>
    <scope>NUCLEOTIDE SEQUENCE</scope>
    <source>
        <strain evidence="2">S1CR25-10</strain>
    </source>
</reference>
<evidence type="ECO:0000313" key="3">
    <source>
        <dbReference type="Proteomes" id="UP001154061"/>
    </source>
</evidence>
<dbReference type="RefSeq" id="WP_277521698.1">
    <property type="nucleotide sequence ID" value="NZ_JAMQOT010000003.1"/>
</dbReference>
<dbReference type="InterPro" id="IPR058276">
    <property type="entry name" value="DUF7970"/>
</dbReference>
<organism evidence="2 3">
    <name type="scientific">Natrinema salsiterrestre</name>
    <dbReference type="NCBI Taxonomy" id="2950540"/>
    <lineage>
        <taxon>Archaea</taxon>
        <taxon>Methanobacteriati</taxon>
        <taxon>Methanobacteriota</taxon>
        <taxon>Stenosarchaea group</taxon>
        <taxon>Halobacteria</taxon>
        <taxon>Halobacteriales</taxon>
        <taxon>Natrialbaceae</taxon>
        <taxon>Natrinema</taxon>
    </lineage>
</organism>
<evidence type="ECO:0000256" key="1">
    <source>
        <dbReference type="SAM" id="MobiDB-lite"/>
    </source>
</evidence>
<feature type="region of interest" description="Disordered" evidence="1">
    <location>
        <begin position="1"/>
        <end position="79"/>
    </location>
</feature>
<name>A0A9Q4Q3F0_9EURY</name>